<dbReference type="OrthoDB" id="9805733at2"/>
<keyword evidence="6" id="KW-0198">Cysteine biosynthesis</keyword>
<protein>
    <submittedName>
        <fullName evidence="10">Cysteine synthase</fullName>
    </submittedName>
</protein>
<feature type="domain" description="Tryptophan synthase beta chain-like PALP" evidence="9">
    <location>
        <begin position="7"/>
        <end position="283"/>
    </location>
</feature>
<evidence type="ECO:0000259" key="9">
    <source>
        <dbReference type="Pfam" id="PF00291"/>
    </source>
</evidence>
<evidence type="ECO:0000256" key="5">
    <source>
        <dbReference type="ARBA" id="ARBA00022898"/>
    </source>
</evidence>
<dbReference type="KEGG" id="euz:DVS28_a1371"/>
<dbReference type="GO" id="GO:0006535">
    <property type="term" value="P:cysteine biosynthetic process from serine"/>
    <property type="evidence" value="ECO:0007669"/>
    <property type="project" value="InterPro"/>
</dbReference>
<dbReference type="InterPro" id="IPR001216">
    <property type="entry name" value="P-phosphate_BS"/>
</dbReference>
<evidence type="ECO:0000256" key="8">
    <source>
        <dbReference type="PIRSR" id="PIRSR605856-51"/>
    </source>
</evidence>
<dbReference type="Proteomes" id="UP000264006">
    <property type="component" value="Chromosome"/>
</dbReference>
<dbReference type="InterPro" id="IPR050214">
    <property type="entry name" value="Cys_Synth/Cystath_Beta-Synth"/>
</dbReference>
<dbReference type="Pfam" id="PF00291">
    <property type="entry name" value="PALP"/>
    <property type="match status" value="1"/>
</dbReference>
<dbReference type="CDD" id="cd01561">
    <property type="entry name" value="CBS_like"/>
    <property type="match status" value="1"/>
</dbReference>
<keyword evidence="4" id="KW-0808">Transferase</keyword>
<feature type="binding site" evidence="7">
    <location>
        <position position="72"/>
    </location>
    <ligand>
        <name>pyridoxal 5'-phosphate</name>
        <dbReference type="ChEBI" id="CHEBI:597326"/>
    </ligand>
</feature>
<dbReference type="InterPro" id="IPR005856">
    <property type="entry name" value="Cys_synth"/>
</dbReference>
<dbReference type="InterPro" id="IPR036052">
    <property type="entry name" value="TrpB-like_PALP_sf"/>
</dbReference>
<feature type="binding site" evidence="7">
    <location>
        <begin position="175"/>
        <end position="179"/>
    </location>
    <ligand>
        <name>pyridoxal 5'-phosphate</name>
        <dbReference type="ChEBI" id="CHEBI:597326"/>
    </ligand>
</feature>
<accession>A0A346XV23</accession>
<evidence type="ECO:0000256" key="7">
    <source>
        <dbReference type="PIRSR" id="PIRSR605856-50"/>
    </source>
</evidence>
<keyword evidence="5 7" id="KW-0663">Pyridoxal phosphate</keyword>
<sequence>MLARSIADAVGRTPLVRLPNLSPDGYEIHLKLEGHNPTGSIKDRVAKYLIESAERQGLLHEGSRILEPTSGNTGIALAALCAPRGYKLTCVMPENTSEERRQILELFGVDIVLSPANEGSNGSVRVAREMAAADSDLYMPFQYGNQANPQAHYETTGPEILADLPDVTAFVAGLGTGGTVTGVGKRLKAHDPDIKVYAAEPQYGDLVYGLRNLDEGYVPEVLDQSVLDSRIKVDSLKALRATRALAAEEGIFAGVSTGASLAVAIRVCGRLPKGSKVVAISPDGGWKYLSTGAYAGGNVEDIAESLADTLWA</sequence>
<dbReference type="Gene3D" id="3.40.50.1100">
    <property type="match status" value="2"/>
</dbReference>
<name>A0A346XV23_9ACTN</name>
<keyword evidence="3" id="KW-0028">Amino-acid biosynthesis</keyword>
<evidence type="ECO:0000256" key="2">
    <source>
        <dbReference type="ARBA" id="ARBA00007103"/>
    </source>
</evidence>
<evidence type="ECO:0000256" key="1">
    <source>
        <dbReference type="ARBA" id="ARBA00001933"/>
    </source>
</evidence>
<evidence type="ECO:0000313" key="11">
    <source>
        <dbReference type="Proteomes" id="UP000264006"/>
    </source>
</evidence>
<keyword evidence="11" id="KW-1185">Reference proteome</keyword>
<gene>
    <name evidence="10" type="ORF">DVS28_a1371</name>
</gene>
<dbReference type="SUPFAM" id="SSF53686">
    <property type="entry name" value="Tryptophan synthase beta subunit-like PLP-dependent enzymes"/>
    <property type="match status" value="1"/>
</dbReference>
<proteinExistence type="inferred from homology"/>
<comment type="similarity">
    <text evidence="2">Belongs to the cysteine synthase/cystathionine beta-synthase family.</text>
</comment>
<comment type="cofactor">
    <cofactor evidence="1 7">
        <name>pyridoxal 5'-phosphate</name>
        <dbReference type="ChEBI" id="CHEBI:597326"/>
    </cofactor>
</comment>
<dbReference type="GO" id="GO:0004124">
    <property type="term" value="F:cysteine synthase activity"/>
    <property type="evidence" value="ECO:0007669"/>
    <property type="project" value="InterPro"/>
</dbReference>
<dbReference type="NCBIfam" id="TIGR01136">
    <property type="entry name" value="cysKM"/>
    <property type="match status" value="1"/>
</dbReference>
<dbReference type="AlphaFoldDB" id="A0A346XV23"/>
<dbReference type="PROSITE" id="PS00901">
    <property type="entry name" value="CYS_SYNTHASE"/>
    <property type="match status" value="1"/>
</dbReference>
<dbReference type="RefSeq" id="WP_114590778.1">
    <property type="nucleotide sequence ID" value="NZ_CP031165.1"/>
</dbReference>
<dbReference type="InterPro" id="IPR001926">
    <property type="entry name" value="TrpB-like_PALP"/>
</dbReference>
<reference evidence="10 11" key="1">
    <citation type="submission" date="2018-09" db="EMBL/GenBank/DDBJ databases">
        <title>Complete genome sequence of Euzebya sp. DY32-46 isolated from seawater of Pacific Ocean.</title>
        <authorList>
            <person name="Xu L."/>
            <person name="Wu Y.-H."/>
            <person name="Xu X.-W."/>
        </authorList>
    </citation>
    <scope>NUCLEOTIDE SEQUENCE [LARGE SCALE GENOMIC DNA]</scope>
    <source>
        <strain evidence="10 11">DY32-46</strain>
    </source>
</reference>
<dbReference type="PANTHER" id="PTHR10314">
    <property type="entry name" value="CYSTATHIONINE BETA-SYNTHASE"/>
    <property type="match status" value="1"/>
</dbReference>
<evidence type="ECO:0000256" key="6">
    <source>
        <dbReference type="ARBA" id="ARBA00023192"/>
    </source>
</evidence>
<dbReference type="FunFam" id="3.40.50.1100:FF:000016">
    <property type="entry name" value="Cysteine synthase A"/>
    <property type="match status" value="1"/>
</dbReference>
<organism evidence="10 11">
    <name type="scientific">Euzebya pacifica</name>
    <dbReference type="NCBI Taxonomy" id="1608957"/>
    <lineage>
        <taxon>Bacteria</taxon>
        <taxon>Bacillati</taxon>
        <taxon>Actinomycetota</taxon>
        <taxon>Nitriliruptoria</taxon>
        <taxon>Euzebyales</taxon>
    </lineage>
</organism>
<evidence type="ECO:0000313" key="10">
    <source>
        <dbReference type="EMBL" id="AXV06070.1"/>
    </source>
</evidence>
<evidence type="ECO:0000256" key="4">
    <source>
        <dbReference type="ARBA" id="ARBA00022679"/>
    </source>
</evidence>
<evidence type="ECO:0000256" key="3">
    <source>
        <dbReference type="ARBA" id="ARBA00022605"/>
    </source>
</evidence>
<feature type="binding site" evidence="7">
    <location>
        <position position="256"/>
    </location>
    <ligand>
        <name>pyridoxal 5'-phosphate</name>
        <dbReference type="ChEBI" id="CHEBI:597326"/>
    </ligand>
</feature>
<feature type="modified residue" description="N6-(pyridoxal phosphate)lysine" evidence="8">
    <location>
        <position position="42"/>
    </location>
</feature>
<dbReference type="EMBL" id="CP031165">
    <property type="protein sequence ID" value="AXV06070.1"/>
    <property type="molecule type" value="Genomic_DNA"/>
</dbReference>